<dbReference type="Gene3D" id="3.30.565.10">
    <property type="entry name" value="Histidine kinase-like ATPase, C-terminal domain"/>
    <property type="match status" value="1"/>
</dbReference>
<evidence type="ECO:0000313" key="15">
    <source>
        <dbReference type="EMBL" id="SHE33018.1"/>
    </source>
</evidence>
<dbReference type="SUPFAM" id="SSF158472">
    <property type="entry name" value="HAMP domain-like"/>
    <property type="match status" value="1"/>
</dbReference>
<protein>
    <recommendedName>
        <fullName evidence="3">histidine kinase</fullName>
        <ecNumber evidence="3">2.7.13.3</ecNumber>
    </recommendedName>
</protein>
<evidence type="ECO:0000256" key="7">
    <source>
        <dbReference type="ARBA" id="ARBA00022741"/>
    </source>
</evidence>
<evidence type="ECO:0000256" key="2">
    <source>
        <dbReference type="ARBA" id="ARBA00004651"/>
    </source>
</evidence>
<accession>A0A1M4SLJ3</accession>
<dbReference type="Pfam" id="PF00672">
    <property type="entry name" value="HAMP"/>
    <property type="match status" value="1"/>
</dbReference>
<dbReference type="AlphaFoldDB" id="A0A1M4SLJ3"/>
<dbReference type="InterPro" id="IPR050351">
    <property type="entry name" value="BphY/WalK/GraS-like"/>
</dbReference>
<reference evidence="15 16" key="1">
    <citation type="submission" date="2016-11" db="EMBL/GenBank/DDBJ databases">
        <authorList>
            <person name="Jaros S."/>
            <person name="Januszkiewicz K."/>
            <person name="Wedrychowicz H."/>
        </authorList>
    </citation>
    <scope>NUCLEOTIDE SEQUENCE [LARGE SCALE GENOMIC DNA]</scope>
    <source>
        <strain evidence="15 16">DSM 44666</strain>
    </source>
</reference>
<evidence type="ECO:0000256" key="10">
    <source>
        <dbReference type="ARBA" id="ARBA00023012"/>
    </source>
</evidence>
<dbReference type="InterPro" id="IPR003660">
    <property type="entry name" value="HAMP_dom"/>
</dbReference>
<keyword evidence="11 12" id="KW-0472">Membrane</keyword>
<dbReference type="SUPFAM" id="SSF47384">
    <property type="entry name" value="Homodimeric domain of signal transducing histidine kinase"/>
    <property type="match status" value="1"/>
</dbReference>
<dbReference type="Proteomes" id="UP000184476">
    <property type="component" value="Unassembled WGS sequence"/>
</dbReference>
<dbReference type="Gene3D" id="1.10.287.130">
    <property type="match status" value="1"/>
</dbReference>
<feature type="domain" description="Histidine kinase" evidence="13">
    <location>
        <begin position="152"/>
        <end position="372"/>
    </location>
</feature>
<feature type="domain" description="HAMP" evidence="14">
    <location>
        <begin position="92"/>
        <end position="144"/>
    </location>
</feature>
<comment type="subcellular location">
    <subcellularLocation>
        <location evidence="2">Cell membrane</location>
        <topology evidence="2">Multi-pass membrane protein</topology>
    </subcellularLocation>
</comment>
<dbReference type="OrthoDB" id="9813151at2"/>
<dbReference type="Pfam" id="PF02518">
    <property type="entry name" value="HATPase_c"/>
    <property type="match status" value="1"/>
</dbReference>
<evidence type="ECO:0000313" key="16">
    <source>
        <dbReference type="Proteomes" id="UP000184476"/>
    </source>
</evidence>
<organism evidence="15 16">
    <name type="scientific">Seinonella peptonophila</name>
    <dbReference type="NCBI Taxonomy" id="112248"/>
    <lineage>
        <taxon>Bacteria</taxon>
        <taxon>Bacillati</taxon>
        <taxon>Bacillota</taxon>
        <taxon>Bacilli</taxon>
        <taxon>Bacillales</taxon>
        <taxon>Thermoactinomycetaceae</taxon>
        <taxon>Seinonella</taxon>
    </lineage>
</organism>
<dbReference type="Pfam" id="PF00512">
    <property type="entry name" value="HisKA"/>
    <property type="match status" value="1"/>
</dbReference>
<dbReference type="InterPro" id="IPR005467">
    <property type="entry name" value="His_kinase_dom"/>
</dbReference>
<dbReference type="InterPro" id="IPR004358">
    <property type="entry name" value="Sig_transdc_His_kin-like_C"/>
</dbReference>
<sequence>MRITVRMKIFVCMGLLLLIGSIASILFTLSYTNILFDKFEREQIDPHYLSASPIEQIEIIKSYSFDEIKKNVLFRLSFFVLIGIFFSYWVSGLLTLPLKKLMVAIERVTQGDLNVEVPVGTKDEYGKVTQAFNDMMLRLREAEKIRRKLVADVAHELRTPLSIMQLKLENYQQAGQHIPPEMLLRIHDEVIRISLLVDDLHVLSLAEAGQLSLYRKPIDMTVHLERIVDDIKYEAEENGLKVHLSVCAKPVIVLADARRTTQVFINLLTNAIRYTPRGGEITVKVEDQVIDQNKFYVRVSVVDTGIGIPEEHLPYLFDRFYRVDKARSRHTGGTGLGLSIVHQLVKAHGGFIRVESCINKGTKFSVYLPSGNERGEDREDREGN</sequence>
<comment type="catalytic activity">
    <reaction evidence="1">
        <text>ATP + protein L-histidine = ADP + protein N-phospho-L-histidine.</text>
        <dbReference type="EC" id="2.7.13.3"/>
    </reaction>
</comment>
<evidence type="ECO:0000256" key="12">
    <source>
        <dbReference type="SAM" id="Phobius"/>
    </source>
</evidence>
<feature type="transmembrane region" description="Helical" evidence="12">
    <location>
        <begin position="72"/>
        <end position="96"/>
    </location>
</feature>
<dbReference type="SUPFAM" id="SSF55874">
    <property type="entry name" value="ATPase domain of HSP90 chaperone/DNA topoisomerase II/histidine kinase"/>
    <property type="match status" value="1"/>
</dbReference>
<dbReference type="EMBL" id="FQVL01000001">
    <property type="protein sequence ID" value="SHE33018.1"/>
    <property type="molecule type" value="Genomic_DNA"/>
</dbReference>
<dbReference type="GO" id="GO:0005886">
    <property type="term" value="C:plasma membrane"/>
    <property type="evidence" value="ECO:0007669"/>
    <property type="project" value="UniProtKB-SubCell"/>
</dbReference>
<dbReference type="InterPro" id="IPR003661">
    <property type="entry name" value="HisK_dim/P_dom"/>
</dbReference>
<evidence type="ECO:0000256" key="6">
    <source>
        <dbReference type="ARBA" id="ARBA00022679"/>
    </source>
</evidence>
<dbReference type="InterPro" id="IPR036097">
    <property type="entry name" value="HisK_dim/P_sf"/>
</dbReference>
<evidence type="ECO:0000256" key="9">
    <source>
        <dbReference type="ARBA" id="ARBA00022840"/>
    </source>
</evidence>
<dbReference type="EC" id="2.7.13.3" evidence="3"/>
<dbReference type="SMART" id="SM00388">
    <property type="entry name" value="HisKA"/>
    <property type="match status" value="1"/>
</dbReference>
<evidence type="ECO:0000259" key="13">
    <source>
        <dbReference type="PROSITE" id="PS50109"/>
    </source>
</evidence>
<dbReference type="PANTHER" id="PTHR45453:SF1">
    <property type="entry name" value="PHOSPHATE REGULON SENSOR PROTEIN PHOR"/>
    <property type="match status" value="1"/>
</dbReference>
<evidence type="ECO:0000256" key="8">
    <source>
        <dbReference type="ARBA" id="ARBA00022777"/>
    </source>
</evidence>
<evidence type="ECO:0000256" key="3">
    <source>
        <dbReference type="ARBA" id="ARBA00012438"/>
    </source>
</evidence>
<dbReference type="PANTHER" id="PTHR45453">
    <property type="entry name" value="PHOSPHATE REGULON SENSOR PROTEIN PHOR"/>
    <property type="match status" value="1"/>
</dbReference>
<keyword evidence="9" id="KW-0067">ATP-binding</keyword>
<dbReference type="CDD" id="cd16922">
    <property type="entry name" value="HATPase_EvgS-ArcB-TorS-like"/>
    <property type="match status" value="1"/>
</dbReference>
<dbReference type="GO" id="GO:0004721">
    <property type="term" value="F:phosphoprotein phosphatase activity"/>
    <property type="evidence" value="ECO:0007669"/>
    <property type="project" value="TreeGrafter"/>
</dbReference>
<keyword evidence="12" id="KW-0812">Transmembrane</keyword>
<dbReference type="Gene3D" id="6.10.340.10">
    <property type="match status" value="1"/>
</dbReference>
<dbReference type="InterPro" id="IPR036890">
    <property type="entry name" value="HATPase_C_sf"/>
</dbReference>
<evidence type="ECO:0000256" key="5">
    <source>
        <dbReference type="ARBA" id="ARBA00022553"/>
    </source>
</evidence>
<keyword evidence="16" id="KW-1185">Reference proteome</keyword>
<dbReference type="FunFam" id="3.30.565.10:FF:000006">
    <property type="entry name" value="Sensor histidine kinase WalK"/>
    <property type="match status" value="1"/>
</dbReference>
<dbReference type="PROSITE" id="PS50109">
    <property type="entry name" value="HIS_KIN"/>
    <property type="match status" value="1"/>
</dbReference>
<dbReference type="SMART" id="SM00387">
    <property type="entry name" value="HATPase_c"/>
    <property type="match status" value="1"/>
</dbReference>
<evidence type="ECO:0000256" key="4">
    <source>
        <dbReference type="ARBA" id="ARBA00022475"/>
    </source>
</evidence>
<keyword evidence="4" id="KW-1003">Cell membrane</keyword>
<name>A0A1M4SLJ3_9BACL</name>
<dbReference type="PROSITE" id="PS50885">
    <property type="entry name" value="HAMP"/>
    <property type="match status" value="1"/>
</dbReference>
<keyword evidence="7" id="KW-0547">Nucleotide-binding</keyword>
<dbReference type="SMART" id="SM00304">
    <property type="entry name" value="HAMP"/>
    <property type="match status" value="1"/>
</dbReference>
<dbReference type="PRINTS" id="PR00344">
    <property type="entry name" value="BCTRLSENSOR"/>
</dbReference>
<dbReference type="CDD" id="cd00082">
    <property type="entry name" value="HisKA"/>
    <property type="match status" value="1"/>
</dbReference>
<dbReference type="RefSeq" id="WP_073150049.1">
    <property type="nucleotide sequence ID" value="NZ_FQVL01000001.1"/>
</dbReference>
<proteinExistence type="predicted"/>
<dbReference type="STRING" id="112248.SAMN05444392_10131"/>
<gene>
    <name evidence="15" type="ORF">SAMN05444392_10131</name>
</gene>
<keyword evidence="12" id="KW-1133">Transmembrane helix</keyword>
<keyword evidence="10" id="KW-0902">Two-component regulatory system</keyword>
<evidence type="ECO:0000256" key="11">
    <source>
        <dbReference type="ARBA" id="ARBA00023136"/>
    </source>
</evidence>
<evidence type="ECO:0000259" key="14">
    <source>
        <dbReference type="PROSITE" id="PS50885"/>
    </source>
</evidence>
<dbReference type="GO" id="GO:0000155">
    <property type="term" value="F:phosphorelay sensor kinase activity"/>
    <property type="evidence" value="ECO:0007669"/>
    <property type="project" value="InterPro"/>
</dbReference>
<dbReference type="GO" id="GO:0005524">
    <property type="term" value="F:ATP binding"/>
    <property type="evidence" value="ECO:0007669"/>
    <property type="project" value="UniProtKB-KW"/>
</dbReference>
<dbReference type="InterPro" id="IPR003594">
    <property type="entry name" value="HATPase_dom"/>
</dbReference>
<dbReference type="CDD" id="cd06225">
    <property type="entry name" value="HAMP"/>
    <property type="match status" value="1"/>
</dbReference>
<dbReference type="GO" id="GO:0016036">
    <property type="term" value="P:cellular response to phosphate starvation"/>
    <property type="evidence" value="ECO:0007669"/>
    <property type="project" value="TreeGrafter"/>
</dbReference>
<keyword evidence="8 15" id="KW-0418">Kinase</keyword>
<evidence type="ECO:0000256" key="1">
    <source>
        <dbReference type="ARBA" id="ARBA00000085"/>
    </source>
</evidence>
<keyword evidence="5" id="KW-0597">Phosphoprotein</keyword>
<keyword evidence="6" id="KW-0808">Transferase</keyword>